<dbReference type="PROSITE" id="PS00662">
    <property type="entry name" value="T2SP_E"/>
    <property type="match status" value="1"/>
</dbReference>
<dbReference type="RefSeq" id="WP_353714363.1">
    <property type="nucleotide sequence ID" value="NZ_CP159307.1"/>
</dbReference>
<dbReference type="CDD" id="cd01129">
    <property type="entry name" value="PulE-GspE-like"/>
    <property type="match status" value="1"/>
</dbReference>
<evidence type="ECO:0000256" key="1">
    <source>
        <dbReference type="ARBA" id="ARBA00006611"/>
    </source>
</evidence>
<dbReference type="InterPro" id="IPR001482">
    <property type="entry name" value="T2SS/T4SS_dom"/>
</dbReference>
<sequence>MPAIKTSENKNIGNRLANYMRGQGYEVTEQAKLQGRSGLEHSFDLLARRDDGFASRTIAFAVLNGITDRSSAEAAVFTFANKTYDAGISERAVILPTNLAKQVQEFADSQKVQMFDEASLQVLLQEDTGTPEPPIVLDRPLKFTDRADLIKTLKKTGYKVEEHAKLTGRSGIQHTFDLVARQNGTQEHRLGIDVFEHGPTLNLEEIALFDTKAYDARINSKFIATPAILSEEAARFAESQKIRIIELGALTAKAKSESSADTADKVKAVAVEPAAPADVKSIAGAAEAAKPEAAETKPAAPPSDVKPAANGEARASENGKLGRELRQLPSAEALKIIPEIMARRYNAIPVRISGNTIEVAMANPSDILALEALTAYSKRRVKALPADEKELREAIDFNYKGYGEVDKFLSRMSFSADATDEKLAMDAAVDAPLAQALNLIIEEAVKARASDIHLEPDEERMRVRFRIDGSLQEMMSLPISVQRAIISRIKILSSLNIADHHHAQDGQFSTQAGGRTIDIRVATAPTVHGEMSVLRLLDKSRGLMQLSQLGFNKESLAKYENMLRIPYGMILISGPTGAGKTTTLYASLSSIDTKTRNVITVEDPAEYRFKDINQIQVNVQAGITFASGLRSILRLDPDVILVGEVRDAETANIGVQAALTGHLMLSSIHANDTVGVLFRLIDLGVEPFLISSAIIGVVAQRMVRRICPYCSHQVEAPVIEQVAYERETGEKRAKFTYGTGCKSCAYTGYLGRVGVFEIMYFSETLKRMLLDGAGSADIRAQAIREGMVTMMKDGMLKVKEGITTPSEILRSAYSPEEQY</sequence>
<dbReference type="InterPro" id="IPR037257">
    <property type="entry name" value="T2SS_E_N_sf"/>
</dbReference>
<dbReference type="InterPro" id="IPR007831">
    <property type="entry name" value="T2SS_GspE_N"/>
</dbReference>
<dbReference type="PANTHER" id="PTHR30258">
    <property type="entry name" value="TYPE II SECRETION SYSTEM PROTEIN GSPE-RELATED"/>
    <property type="match status" value="1"/>
</dbReference>
<gene>
    <name evidence="6" type="ORF">ABV300_08165</name>
</gene>
<name>A0AAU8G888_9CHLR</name>
<dbReference type="Pfam" id="PF05157">
    <property type="entry name" value="MshEN"/>
    <property type="match status" value="1"/>
</dbReference>
<dbReference type="PANTHER" id="PTHR30258:SF1">
    <property type="entry name" value="PROTEIN TRANSPORT PROTEIN HOFB HOMOLOG"/>
    <property type="match status" value="1"/>
</dbReference>
<reference evidence="6" key="1">
    <citation type="submission" date="2024-06" db="EMBL/GenBank/DDBJ databases">
        <title>A Novel Isolate, Dehalogenimonas sp. Strain 4OHTPN, Dechlorinates Aromatic 4 Hydroxy chlorothalonil by a Novel Reductive Dehalogenase.</title>
        <authorList>
            <person name="Liu G."/>
        </authorList>
    </citation>
    <scope>NUCLEOTIDE SEQUENCE</scope>
    <source>
        <strain evidence="6">4OHTPN</strain>
    </source>
</reference>
<dbReference type="GO" id="GO:0016887">
    <property type="term" value="F:ATP hydrolysis activity"/>
    <property type="evidence" value="ECO:0007669"/>
    <property type="project" value="TreeGrafter"/>
</dbReference>
<proteinExistence type="inferred from homology"/>
<dbReference type="Gene3D" id="3.40.50.300">
    <property type="entry name" value="P-loop containing nucleotide triphosphate hydrolases"/>
    <property type="match status" value="1"/>
</dbReference>
<dbReference type="GO" id="GO:0005886">
    <property type="term" value="C:plasma membrane"/>
    <property type="evidence" value="ECO:0007669"/>
    <property type="project" value="TreeGrafter"/>
</dbReference>
<dbReference type="AlphaFoldDB" id="A0AAU8G888"/>
<dbReference type="Pfam" id="PF00437">
    <property type="entry name" value="T2SSE"/>
    <property type="match status" value="1"/>
</dbReference>
<dbReference type="Gene3D" id="3.30.300.160">
    <property type="entry name" value="Type II secretion system, protein E, N-terminal domain"/>
    <property type="match status" value="1"/>
</dbReference>
<organism evidence="6">
    <name type="scientific">Dehalogenimonas sp. 4OHTPN</name>
    <dbReference type="NCBI Taxonomy" id="3166643"/>
    <lineage>
        <taxon>Bacteria</taxon>
        <taxon>Bacillati</taxon>
        <taxon>Chloroflexota</taxon>
        <taxon>Dehalococcoidia</taxon>
        <taxon>Dehalococcoidales</taxon>
        <taxon>Dehalococcoidaceae</taxon>
        <taxon>Dehalogenimonas</taxon>
    </lineage>
</organism>
<feature type="compositionally biased region" description="Basic and acidic residues" evidence="4">
    <location>
        <begin position="314"/>
        <end position="324"/>
    </location>
</feature>
<dbReference type="GO" id="GO:0005524">
    <property type="term" value="F:ATP binding"/>
    <property type="evidence" value="ECO:0007669"/>
    <property type="project" value="UniProtKB-KW"/>
</dbReference>
<evidence type="ECO:0000256" key="4">
    <source>
        <dbReference type="SAM" id="MobiDB-lite"/>
    </source>
</evidence>
<dbReference type="SUPFAM" id="SSF52540">
    <property type="entry name" value="P-loop containing nucleoside triphosphate hydrolases"/>
    <property type="match status" value="1"/>
</dbReference>
<dbReference type="EMBL" id="CP159307">
    <property type="protein sequence ID" value="XCH33113.1"/>
    <property type="molecule type" value="Genomic_DNA"/>
</dbReference>
<evidence type="ECO:0000313" key="6">
    <source>
        <dbReference type="EMBL" id="XCH33113.1"/>
    </source>
</evidence>
<feature type="region of interest" description="Disordered" evidence="4">
    <location>
        <begin position="282"/>
        <end position="324"/>
    </location>
</feature>
<comment type="similarity">
    <text evidence="1">Belongs to the GSP E family.</text>
</comment>
<accession>A0AAU8G888</accession>
<dbReference type="SUPFAM" id="SSF160246">
    <property type="entry name" value="EspE N-terminal domain-like"/>
    <property type="match status" value="1"/>
</dbReference>
<keyword evidence="3" id="KW-0067">ATP-binding</keyword>
<dbReference type="Gene3D" id="3.30.450.90">
    <property type="match status" value="1"/>
</dbReference>
<evidence type="ECO:0000256" key="3">
    <source>
        <dbReference type="ARBA" id="ARBA00022840"/>
    </source>
</evidence>
<dbReference type="InterPro" id="IPR027417">
    <property type="entry name" value="P-loop_NTPase"/>
</dbReference>
<protein>
    <submittedName>
        <fullName evidence="6">GspE/PulE family protein</fullName>
    </submittedName>
</protein>
<evidence type="ECO:0000256" key="2">
    <source>
        <dbReference type="ARBA" id="ARBA00022741"/>
    </source>
</evidence>
<evidence type="ECO:0000259" key="5">
    <source>
        <dbReference type="PROSITE" id="PS00662"/>
    </source>
</evidence>
<feature type="domain" description="Bacterial type II secretion system protein E" evidence="5">
    <location>
        <begin position="633"/>
        <end position="647"/>
    </location>
</feature>
<keyword evidence="2" id="KW-0547">Nucleotide-binding</keyword>